<proteinExistence type="predicted"/>
<dbReference type="VEuPathDB" id="FungiDB:H257_06980"/>
<accession>W4GL30</accession>
<evidence type="ECO:0000313" key="1">
    <source>
        <dbReference type="EMBL" id="ETV79749.1"/>
    </source>
</evidence>
<gene>
    <name evidence="1" type="ORF">H257_06980</name>
</gene>
<protein>
    <submittedName>
        <fullName evidence="1">Uncharacterized protein</fullName>
    </submittedName>
</protein>
<organism evidence="1">
    <name type="scientific">Aphanomyces astaci</name>
    <name type="common">Crayfish plague agent</name>
    <dbReference type="NCBI Taxonomy" id="112090"/>
    <lineage>
        <taxon>Eukaryota</taxon>
        <taxon>Sar</taxon>
        <taxon>Stramenopiles</taxon>
        <taxon>Oomycota</taxon>
        <taxon>Saprolegniomycetes</taxon>
        <taxon>Saprolegniales</taxon>
        <taxon>Verrucalvaceae</taxon>
        <taxon>Aphanomyces</taxon>
    </lineage>
</organism>
<dbReference type="GeneID" id="20808976"/>
<dbReference type="RefSeq" id="XP_009830685.1">
    <property type="nucleotide sequence ID" value="XM_009832383.1"/>
</dbReference>
<dbReference type="EMBL" id="KI913127">
    <property type="protein sequence ID" value="ETV79749.1"/>
    <property type="molecule type" value="Genomic_DNA"/>
</dbReference>
<dbReference type="AlphaFoldDB" id="W4GL30"/>
<sequence>MLNVPSVMSASRRRLIKLLRAVLEPGAAVFVRISFLSHRCAIQTTHGRHAGVAVLMVVVVAGAALERELCLVYKVSRGRERVVVAVGGDACCVIHIVRKVSIIVAAVRDGRRCRRHHDAARRRVVLGCGRHHGKLILEQLRMQVAVFDFGARAATTSSSHVNRQTRTNY</sequence>
<name>W4GL30_APHAT</name>
<reference evidence="1" key="1">
    <citation type="submission" date="2013-12" db="EMBL/GenBank/DDBJ databases">
        <title>The Genome Sequence of Aphanomyces astaci APO3.</title>
        <authorList>
            <consortium name="The Broad Institute Genomics Platform"/>
            <person name="Russ C."/>
            <person name="Tyler B."/>
            <person name="van West P."/>
            <person name="Dieguez-Uribeondo J."/>
            <person name="Young S.K."/>
            <person name="Zeng Q."/>
            <person name="Gargeya S."/>
            <person name="Fitzgerald M."/>
            <person name="Abouelleil A."/>
            <person name="Alvarado L."/>
            <person name="Chapman S.B."/>
            <person name="Gainer-Dewar J."/>
            <person name="Goldberg J."/>
            <person name="Griggs A."/>
            <person name="Gujja S."/>
            <person name="Hansen M."/>
            <person name="Howarth C."/>
            <person name="Imamovic A."/>
            <person name="Ireland A."/>
            <person name="Larimer J."/>
            <person name="McCowan C."/>
            <person name="Murphy C."/>
            <person name="Pearson M."/>
            <person name="Poon T.W."/>
            <person name="Priest M."/>
            <person name="Roberts A."/>
            <person name="Saif S."/>
            <person name="Shea T."/>
            <person name="Sykes S."/>
            <person name="Wortman J."/>
            <person name="Nusbaum C."/>
            <person name="Birren B."/>
        </authorList>
    </citation>
    <scope>NUCLEOTIDE SEQUENCE [LARGE SCALE GENOMIC DNA]</scope>
    <source>
        <strain evidence="1">APO3</strain>
    </source>
</reference>